<dbReference type="STRING" id="409849.ENSPMGP00000026760"/>
<dbReference type="InterPro" id="IPR004088">
    <property type="entry name" value="KH_dom_type_1"/>
</dbReference>
<feature type="domain" description="K Homology" evidence="3">
    <location>
        <begin position="96"/>
        <end position="167"/>
    </location>
</feature>
<feature type="domain" description="K Homology" evidence="3">
    <location>
        <begin position="12"/>
        <end position="80"/>
    </location>
</feature>
<dbReference type="GO" id="GO:0003723">
    <property type="term" value="F:RNA binding"/>
    <property type="evidence" value="ECO:0007669"/>
    <property type="project" value="UniProtKB-UniRule"/>
</dbReference>
<reference evidence="4" key="1">
    <citation type="submission" date="2025-08" db="UniProtKB">
        <authorList>
            <consortium name="Ensembl"/>
        </authorList>
    </citation>
    <scope>IDENTIFICATION</scope>
</reference>
<evidence type="ECO:0000313" key="5">
    <source>
        <dbReference type="Proteomes" id="UP000261520"/>
    </source>
</evidence>
<dbReference type="InterPro" id="IPR036612">
    <property type="entry name" value="KH_dom_type_1_sf"/>
</dbReference>
<dbReference type="Gene3D" id="3.30.1370.10">
    <property type="entry name" value="K Homology domain, type 1"/>
    <property type="match status" value="3"/>
</dbReference>
<proteinExistence type="predicted"/>
<dbReference type="Ensembl" id="ENSPMGT00000028501.1">
    <property type="protein sequence ID" value="ENSPMGP00000026760.1"/>
    <property type="gene ID" value="ENSPMGG00000021588.1"/>
</dbReference>
<evidence type="ECO:0000256" key="2">
    <source>
        <dbReference type="PROSITE-ProRule" id="PRU00117"/>
    </source>
</evidence>
<dbReference type="Proteomes" id="UP000261520">
    <property type="component" value="Unplaced"/>
</dbReference>
<evidence type="ECO:0000259" key="3">
    <source>
        <dbReference type="SMART" id="SM00322"/>
    </source>
</evidence>
<reference evidence="4" key="2">
    <citation type="submission" date="2025-09" db="UniProtKB">
        <authorList>
            <consortium name="Ensembl"/>
        </authorList>
    </citation>
    <scope>IDENTIFICATION</scope>
</reference>
<feature type="domain" description="K Homology" evidence="3">
    <location>
        <begin position="249"/>
        <end position="319"/>
    </location>
</feature>
<dbReference type="SUPFAM" id="SSF54791">
    <property type="entry name" value="Eukaryotic type KH-domain (KH-domain type I)"/>
    <property type="match status" value="3"/>
</dbReference>
<dbReference type="InterPro" id="IPR004087">
    <property type="entry name" value="KH_dom"/>
</dbReference>
<name>A0A3B4BCY6_9GOBI</name>
<organism evidence="4 5">
    <name type="scientific">Periophthalmus magnuspinnatus</name>
    <dbReference type="NCBI Taxonomy" id="409849"/>
    <lineage>
        <taxon>Eukaryota</taxon>
        <taxon>Metazoa</taxon>
        <taxon>Chordata</taxon>
        <taxon>Craniata</taxon>
        <taxon>Vertebrata</taxon>
        <taxon>Euteleostomi</taxon>
        <taxon>Actinopterygii</taxon>
        <taxon>Neopterygii</taxon>
        <taxon>Teleostei</taxon>
        <taxon>Neoteleostei</taxon>
        <taxon>Acanthomorphata</taxon>
        <taxon>Gobiaria</taxon>
        <taxon>Gobiiformes</taxon>
        <taxon>Gobioidei</taxon>
        <taxon>Gobiidae</taxon>
        <taxon>Oxudercinae</taxon>
        <taxon>Periophthalmus</taxon>
    </lineage>
</organism>
<sequence length="432" mass="45159">INMSDKEEMSSDALNVMLTLRLLMHGKVTHRIRYNSVLFCFQSGARINISEGSSPERIVTITGPTEGIFRAFSMIALKFEEDITSAMLNSSVTSKPPVTLRLVFPGSQCGSLIGKGGSKIKEIRESTGAQVQVAGDMLPESTERAVTISGTPQAITQCVRHICSVMLESPPKGATIPYRPKAMVAGAHAVLGPQHAAQVSITSMTATGGSNFLPTLQFTKLQQLALQHLPLPSLGQSHPTFPGLDASASTSSQELSIPNDFIGCIIGRQGSKINEIRQASGAHIKIASAADGSSTRQVTITGTPGSISIAQYLISASLEMAKYTMAAASSTTPVDMNMTFAPSSSTSSPGSSSSSAAAIFTSAQPGSTLPGTLTSPHYGALPMSSLLGMKTLPVLTVHPSAAMALTQGLAPYTAKMPTAGVKKSDRQKFAPY</sequence>
<dbReference type="CDD" id="cd22438">
    <property type="entry name" value="KH-I_PCBP_rpt1"/>
    <property type="match status" value="1"/>
</dbReference>
<keyword evidence="5" id="KW-1185">Reference proteome</keyword>
<keyword evidence="2" id="KW-0694">RNA-binding</keyword>
<dbReference type="PROSITE" id="PS50084">
    <property type="entry name" value="KH_TYPE_1"/>
    <property type="match status" value="2"/>
</dbReference>
<dbReference type="FunFam" id="3.30.1370.10:FF:000002">
    <property type="entry name" value="poly(RC)-binding protein 2 isoform X1"/>
    <property type="match status" value="1"/>
</dbReference>
<dbReference type="CDD" id="cd02396">
    <property type="entry name" value="KH-I_PCBP_rpt2"/>
    <property type="match status" value="1"/>
</dbReference>
<evidence type="ECO:0000256" key="1">
    <source>
        <dbReference type="ARBA" id="ARBA00022737"/>
    </source>
</evidence>
<accession>A0A3B4BCY6</accession>
<keyword evidence="1" id="KW-0677">Repeat</keyword>
<dbReference type="PANTHER" id="PTHR10288">
    <property type="entry name" value="KH DOMAIN CONTAINING RNA BINDING PROTEIN"/>
    <property type="match status" value="1"/>
</dbReference>
<dbReference type="SMART" id="SM00322">
    <property type="entry name" value="KH"/>
    <property type="match status" value="3"/>
</dbReference>
<protein>
    <recommendedName>
        <fullName evidence="3">K Homology domain-containing protein</fullName>
    </recommendedName>
</protein>
<dbReference type="AlphaFoldDB" id="A0A3B4BCY6"/>
<dbReference type="Pfam" id="PF00013">
    <property type="entry name" value="KH_1"/>
    <property type="match status" value="3"/>
</dbReference>
<evidence type="ECO:0000313" key="4">
    <source>
        <dbReference type="Ensembl" id="ENSPMGP00000026760.1"/>
    </source>
</evidence>